<dbReference type="Proteomes" id="UP000037460">
    <property type="component" value="Unassembled WGS sequence"/>
</dbReference>
<comment type="subcellular location">
    <subcellularLocation>
        <location evidence="1">Cell projection</location>
        <location evidence="1">Cilium</location>
    </subcellularLocation>
    <subcellularLocation>
        <location evidence="2">Cytoplasm</location>
    </subcellularLocation>
</comment>
<sequence>MPPAALPSAAEADAEAEKILVHSPVLDRLEEFFSDPSVTSAINDFCCAHASVTPLAEGAEHPLEYHTAFLEYAKLIEEQVAAFMAEHGFSEEDIVIAALHAPPGVHTCIDYLLASTEYTAFLQLMGQFNSLADAVDDTNDYKDS</sequence>
<keyword evidence="4" id="KW-0969">Cilium</keyword>
<proteinExistence type="predicted"/>
<evidence type="ECO:0000256" key="4">
    <source>
        <dbReference type="ARBA" id="ARBA00023069"/>
    </source>
</evidence>
<dbReference type="EMBL" id="JWZX01000694">
    <property type="protein sequence ID" value="KOO35954.1"/>
    <property type="molecule type" value="Genomic_DNA"/>
</dbReference>
<organism evidence="7 8">
    <name type="scientific">Chrysochromulina tobinii</name>
    <dbReference type="NCBI Taxonomy" id="1460289"/>
    <lineage>
        <taxon>Eukaryota</taxon>
        <taxon>Haptista</taxon>
        <taxon>Haptophyta</taxon>
        <taxon>Prymnesiophyceae</taxon>
        <taxon>Prymnesiales</taxon>
        <taxon>Chrysochromulinaceae</taxon>
        <taxon>Chrysochromulina</taxon>
    </lineage>
</organism>
<evidence type="ECO:0000256" key="2">
    <source>
        <dbReference type="ARBA" id="ARBA00004496"/>
    </source>
</evidence>
<dbReference type="InterPro" id="IPR042541">
    <property type="entry name" value="BART_sf"/>
</dbReference>
<dbReference type="OrthoDB" id="526306at2759"/>
<evidence type="ECO:0000259" key="6">
    <source>
        <dbReference type="Pfam" id="PF11527"/>
    </source>
</evidence>
<dbReference type="GO" id="GO:0005929">
    <property type="term" value="C:cilium"/>
    <property type="evidence" value="ECO:0007669"/>
    <property type="project" value="UniProtKB-SubCell"/>
</dbReference>
<keyword evidence="3" id="KW-0963">Cytoplasm</keyword>
<feature type="domain" description="BART" evidence="6">
    <location>
        <begin position="24"/>
        <end position="129"/>
    </location>
</feature>
<evidence type="ECO:0000313" key="8">
    <source>
        <dbReference type="Proteomes" id="UP000037460"/>
    </source>
</evidence>
<keyword evidence="5" id="KW-0966">Cell projection</keyword>
<accession>A0A0M0KB07</accession>
<dbReference type="Pfam" id="PF11527">
    <property type="entry name" value="ARL2_Bind_BART"/>
    <property type="match status" value="1"/>
</dbReference>
<dbReference type="AlphaFoldDB" id="A0A0M0KB07"/>
<evidence type="ECO:0000256" key="5">
    <source>
        <dbReference type="ARBA" id="ARBA00023273"/>
    </source>
</evidence>
<evidence type="ECO:0000256" key="1">
    <source>
        <dbReference type="ARBA" id="ARBA00004138"/>
    </source>
</evidence>
<name>A0A0M0KB07_9EUKA</name>
<gene>
    <name evidence="7" type="ORF">Ctob_014183</name>
</gene>
<comment type="caution">
    <text evidence="7">The sequence shown here is derived from an EMBL/GenBank/DDBJ whole genome shotgun (WGS) entry which is preliminary data.</text>
</comment>
<keyword evidence="8" id="KW-1185">Reference proteome</keyword>
<dbReference type="GO" id="GO:0005737">
    <property type="term" value="C:cytoplasm"/>
    <property type="evidence" value="ECO:0007669"/>
    <property type="project" value="UniProtKB-SubCell"/>
</dbReference>
<dbReference type="InterPro" id="IPR023379">
    <property type="entry name" value="BART_dom"/>
</dbReference>
<evidence type="ECO:0000256" key="3">
    <source>
        <dbReference type="ARBA" id="ARBA00022490"/>
    </source>
</evidence>
<reference evidence="8" key="1">
    <citation type="journal article" date="2015" name="PLoS Genet.">
        <title>Genome Sequence and Transcriptome Analyses of Chrysochromulina tobin: Metabolic Tools for Enhanced Algal Fitness in the Prominent Order Prymnesiales (Haptophyceae).</title>
        <authorList>
            <person name="Hovde B.T."/>
            <person name="Deodato C.R."/>
            <person name="Hunsperger H.M."/>
            <person name="Ryken S.A."/>
            <person name="Yost W."/>
            <person name="Jha R.K."/>
            <person name="Patterson J."/>
            <person name="Monnat R.J. Jr."/>
            <person name="Barlow S.B."/>
            <person name="Starkenburg S.R."/>
            <person name="Cattolico R.A."/>
        </authorList>
    </citation>
    <scope>NUCLEOTIDE SEQUENCE</scope>
    <source>
        <strain evidence="8">CCMP291</strain>
    </source>
</reference>
<evidence type="ECO:0000313" key="7">
    <source>
        <dbReference type="EMBL" id="KOO35954.1"/>
    </source>
</evidence>
<protein>
    <recommendedName>
        <fullName evidence="6">BART domain-containing protein</fullName>
    </recommendedName>
</protein>
<dbReference type="Gene3D" id="1.20.1520.10">
    <property type="entry name" value="ADP-ribosylation factor-like 2-binding protein, domain"/>
    <property type="match status" value="1"/>
</dbReference>